<evidence type="ECO:0000259" key="3">
    <source>
        <dbReference type="PROSITE" id="PS50977"/>
    </source>
</evidence>
<dbReference type="PANTHER" id="PTHR43479">
    <property type="entry name" value="ACREF/ENVCD OPERON REPRESSOR-RELATED"/>
    <property type="match status" value="1"/>
</dbReference>
<dbReference type="AlphaFoldDB" id="A0A3N3DY23"/>
<organism evidence="5 7">
    <name type="scientific">Vibrio ponticus</name>
    <dbReference type="NCBI Taxonomy" id="265668"/>
    <lineage>
        <taxon>Bacteria</taxon>
        <taxon>Pseudomonadati</taxon>
        <taxon>Pseudomonadota</taxon>
        <taxon>Gammaproteobacteria</taxon>
        <taxon>Vibrionales</taxon>
        <taxon>Vibrionaceae</taxon>
        <taxon>Vibrio</taxon>
    </lineage>
</organism>
<proteinExistence type="predicted"/>
<sequence>MNKRKVGRPSNKTQARDKLIAAARDLFIVMAYDKVSIRLLASKAQVDSSLIRYYFGNKEGLFETMLRETLEPINQRMGNLQKEISQGNLVSIMRTYYQEMSKNPQFPRLILQVMNMPESMVQRRLLEKVIADIAKPIQTVMFDKLLEKGVIRSDLDANLCRVSFISLMVFPFVAPPSMLAIHGVQLSDDFLEQLLEHNIKLLTQGMFQTPQQAI</sequence>
<dbReference type="EMBL" id="MJMI01000077">
    <property type="protein sequence ID" value="OLQ94210.1"/>
    <property type="molecule type" value="Genomic_DNA"/>
</dbReference>
<dbReference type="RefSeq" id="WP_075648828.1">
    <property type="nucleotide sequence ID" value="NZ_AP019658.1"/>
</dbReference>
<dbReference type="InterPro" id="IPR001647">
    <property type="entry name" value="HTH_TetR"/>
</dbReference>
<dbReference type="PROSITE" id="PS50977">
    <property type="entry name" value="HTH_TETR_2"/>
    <property type="match status" value="1"/>
</dbReference>
<evidence type="ECO:0000313" key="6">
    <source>
        <dbReference type="Proteomes" id="UP000186206"/>
    </source>
</evidence>
<dbReference type="InterPro" id="IPR036271">
    <property type="entry name" value="Tet_transcr_reg_TetR-rel_C_sf"/>
</dbReference>
<reference evidence="5 7" key="2">
    <citation type="submission" date="2018-11" db="EMBL/GenBank/DDBJ databases">
        <title>Vibrio ponticus strain CAIM 1751 pathogenic for the snapper Lutjanus guttatus.</title>
        <authorList>
            <person name="Soto-Rodriguez S."/>
            <person name="Lozano-Olvera R."/>
            <person name="Gomez-Gil B."/>
        </authorList>
    </citation>
    <scope>NUCLEOTIDE SEQUENCE [LARGE SCALE GENOMIC DNA]</scope>
    <source>
        <strain evidence="5 7">CAIM 1751</strain>
    </source>
</reference>
<feature type="DNA-binding region" description="H-T-H motif" evidence="2">
    <location>
        <begin position="36"/>
        <end position="55"/>
    </location>
</feature>
<keyword evidence="1 2" id="KW-0238">DNA-binding</keyword>
<evidence type="ECO:0000313" key="5">
    <source>
        <dbReference type="EMBL" id="ROV59250.1"/>
    </source>
</evidence>
<protein>
    <submittedName>
        <fullName evidence="4">TetR family transcriptional regulator</fullName>
    </submittedName>
    <submittedName>
        <fullName evidence="5">TetR/AcrR family transcriptional regulator</fullName>
    </submittedName>
</protein>
<dbReference type="Proteomes" id="UP000278792">
    <property type="component" value="Unassembled WGS sequence"/>
</dbReference>
<feature type="domain" description="HTH tetR-type" evidence="3">
    <location>
        <begin position="13"/>
        <end position="73"/>
    </location>
</feature>
<name>A0A3N3DY23_9VIBR</name>
<reference evidence="4 6" key="1">
    <citation type="submission" date="2016-09" db="EMBL/GenBank/DDBJ databases">
        <title>Genomic Taxonomy of the Vibrionaceae.</title>
        <authorList>
            <person name="Gonzalez-Castillo A."/>
            <person name="Gomez-Gil B."/>
            <person name="Enciso-Ibarra K."/>
        </authorList>
    </citation>
    <scope>NUCLEOTIDE SEQUENCE [LARGE SCALE GENOMIC DNA]</scope>
    <source>
        <strain evidence="4 6">CAIM 1731</strain>
    </source>
</reference>
<dbReference type="SUPFAM" id="SSF46689">
    <property type="entry name" value="Homeodomain-like"/>
    <property type="match status" value="1"/>
</dbReference>
<accession>A0A3N3DY23</accession>
<dbReference type="GO" id="GO:0003677">
    <property type="term" value="F:DNA binding"/>
    <property type="evidence" value="ECO:0007669"/>
    <property type="project" value="UniProtKB-UniRule"/>
</dbReference>
<comment type="caution">
    <text evidence="5">The sequence shown here is derived from an EMBL/GenBank/DDBJ whole genome shotgun (WGS) entry which is preliminary data.</text>
</comment>
<dbReference type="InterPro" id="IPR050624">
    <property type="entry name" value="HTH-type_Tx_Regulator"/>
</dbReference>
<evidence type="ECO:0000313" key="7">
    <source>
        <dbReference type="Proteomes" id="UP000278792"/>
    </source>
</evidence>
<evidence type="ECO:0000256" key="1">
    <source>
        <dbReference type="ARBA" id="ARBA00023125"/>
    </source>
</evidence>
<dbReference type="Proteomes" id="UP000186206">
    <property type="component" value="Unassembled WGS sequence"/>
</dbReference>
<gene>
    <name evidence="4" type="ORF">BIY21_09405</name>
    <name evidence="5" type="ORF">EGH82_14570</name>
</gene>
<dbReference type="PANTHER" id="PTHR43479:SF11">
    <property type="entry name" value="ACREF_ENVCD OPERON REPRESSOR-RELATED"/>
    <property type="match status" value="1"/>
</dbReference>
<dbReference type="Pfam" id="PF00440">
    <property type="entry name" value="TetR_N"/>
    <property type="match status" value="1"/>
</dbReference>
<keyword evidence="6" id="KW-1185">Reference proteome</keyword>
<dbReference type="Gene3D" id="1.10.357.10">
    <property type="entry name" value="Tetracycline Repressor, domain 2"/>
    <property type="match status" value="1"/>
</dbReference>
<dbReference type="SUPFAM" id="SSF48498">
    <property type="entry name" value="Tetracyclin repressor-like, C-terminal domain"/>
    <property type="match status" value="1"/>
</dbReference>
<evidence type="ECO:0000313" key="4">
    <source>
        <dbReference type="EMBL" id="OLQ94210.1"/>
    </source>
</evidence>
<evidence type="ECO:0000256" key="2">
    <source>
        <dbReference type="PROSITE-ProRule" id="PRU00335"/>
    </source>
</evidence>
<dbReference type="OrthoDB" id="9151800at2"/>
<dbReference type="InterPro" id="IPR009057">
    <property type="entry name" value="Homeodomain-like_sf"/>
</dbReference>
<dbReference type="EMBL" id="RKIK01000047">
    <property type="protein sequence ID" value="ROV59250.1"/>
    <property type="molecule type" value="Genomic_DNA"/>
</dbReference>